<feature type="transmembrane region" description="Helical" evidence="12">
    <location>
        <begin position="185"/>
        <end position="205"/>
    </location>
</feature>
<evidence type="ECO:0000256" key="8">
    <source>
        <dbReference type="ARBA" id="ARBA00022982"/>
    </source>
</evidence>
<dbReference type="GO" id="GO:0009055">
    <property type="term" value="F:electron transfer activity"/>
    <property type="evidence" value="ECO:0007669"/>
    <property type="project" value="UniProtKB-UniRule"/>
</dbReference>
<dbReference type="PANTHER" id="PTHR30365:SF15">
    <property type="entry name" value="CYTOCHROME BD UBIQUINOL OXIDASE SUBUNIT 1"/>
    <property type="match status" value="1"/>
</dbReference>
<feature type="transmembrane region" description="Helical" evidence="12">
    <location>
        <begin position="329"/>
        <end position="350"/>
    </location>
</feature>
<keyword evidence="7 12" id="KW-0479">Metal-binding</keyword>
<evidence type="ECO:0000256" key="7">
    <source>
        <dbReference type="ARBA" id="ARBA00022723"/>
    </source>
</evidence>
<reference evidence="14" key="1">
    <citation type="submission" date="2018-08" db="EMBL/GenBank/DDBJ databases">
        <authorList>
            <person name="Chevrot R."/>
        </authorList>
    </citation>
    <scope>NUCLEOTIDE SEQUENCE [LARGE SCALE GENOMIC DNA]</scope>
</reference>
<keyword evidence="9 12" id="KW-1133">Transmembrane helix</keyword>
<dbReference type="GO" id="GO:0046872">
    <property type="term" value="F:metal ion binding"/>
    <property type="evidence" value="ECO:0007669"/>
    <property type="project" value="UniProtKB-UniRule"/>
</dbReference>
<dbReference type="EC" id="1.10.3.-" evidence="13"/>
<feature type="transmembrane region" description="Helical" evidence="12">
    <location>
        <begin position="91"/>
        <end position="115"/>
    </location>
</feature>
<feature type="transmembrane region" description="Helical" evidence="12">
    <location>
        <begin position="413"/>
        <end position="436"/>
    </location>
</feature>
<dbReference type="GO" id="GO:0005886">
    <property type="term" value="C:plasma membrane"/>
    <property type="evidence" value="ECO:0007669"/>
    <property type="project" value="UniProtKB-SubCell"/>
</dbReference>
<dbReference type="PANTHER" id="PTHR30365">
    <property type="entry name" value="CYTOCHROME D UBIQUINOL OXIDASE"/>
    <property type="match status" value="1"/>
</dbReference>
<dbReference type="Proteomes" id="UP000304148">
    <property type="component" value="Chromosome"/>
</dbReference>
<keyword evidence="8 12" id="KW-0249">Electron transport</keyword>
<keyword evidence="11 12" id="KW-0472">Membrane</keyword>
<comment type="similarity">
    <text evidence="2 12">Belongs to the cytochrome ubiquinol oxidase subunit 1 family.</text>
</comment>
<gene>
    <name evidence="13" type="primary">cydA</name>
    <name evidence="13" type="ORF">PBLR_13884</name>
</gene>
<organism evidence="13 14">
    <name type="scientific">Paenibacillus alvei</name>
    <name type="common">Bacillus alvei</name>
    <dbReference type="NCBI Taxonomy" id="44250"/>
    <lineage>
        <taxon>Bacteria</taxon>
        <taxon>Bacillati</taxon>
        <taxon>Bacillota</taxon>
        <taxon>Bacilli</taxon>
        <taxon>Bacillales</taxon>
        <taxon>Paenibacillaceae</taxon>
        <taxon>Paenibacillus</taxon>
    </lineage>
</organism>
<dbReference type="GO" id="GO:0020037">
    <property type="term" value="F:heme binding"/>
    <property type="evidence" value="ECO:0007669"/>
    <property type="project" value="TreeGrafter"/>
</dbReference>
<evidence type="ECO:0000256" key="12">
    <source>
        <dbReference type="PIRNR" id="PIRNR006446"/>
    </source>
</evidence>
<keyword evidence="6 12" id="KW-0812">Transmembrane</keyword>
<feature type="transmembrane region" description="Helical" evidence="12">
    <location>
        <begin position="217"/>
        <end position="235"/>
    </location>
</feature>
<name>A0A383RFV2_PAEAL</name>
<keyword evidence="3 12" id="KW-0813">Transport</keyword>
<evidence type="ECO:0000313" key="13">
    <source>
        <dbReference type="EMBL" id="SYX85462.1"/>
    </source>
</evidence>
<feature type="transmembrane region" description="Helical" evidence="12">
    <location>
        <begin position="127"/>
        <end position="144"/>
    </location>
</feature>
<accession>A0A383RFV2</accession>
<feature type="transmembrane region" description="Helical" evidence="12">
    <location>
        <begin position="53"/>
        <end position="71"/>
    </location>
</feature>
<evidence type="ECO:0000256" key="4">
    <source>
        <dbReference type="ARBA" id="ARBA00022475"/>
    </source>
</evidence>
<evidence type="ECO:0000256" key="9">
    <source>
        <dbReference type="ARBA" id="ARBA00022989"/>
    </source>
</evidence>
<evidence type="ECO:0000256" key="2">
    <source>
        <dbReference type="ARBA" id="ARBA00009819"/>
    </source>
</evidence>
<evidence type="ECO:0000256" key="5">
    <source>
        <dbReference type="ARBA" id="ARBA00022617"/>
    </source>
</evidence>
<dbReference type="EMBL" id="LS992241">
    <property type="protein sequence ID" value="SYX85462.1"/>
    <property type="molecule type" value="Genomic_DNA"/>
</dbReference>
<protein>
    <submittedName>
        <fullName evidence="13">Cytochrome bb' ubiquinol oxidase (Subunit I)</fullName>
        <ecNumber evidence="13">1.10.3.-</ecNumber>
    </submittedName>
</protein>
<dbReference type="GO" id="GO:0019646">
    <property type="term" value="P:aerobic electron transport chain"/>
    <property type="evidence" value="ECO:0007669"/>
    <property type="project" value="InterPro"/>
</dbReference>
<dbReference type="GO" id="GO:0016682">
    <property type="term" value="F:oxidoreductase activity, acting on diphenols and related substances as donors, oxygen as acceptor"/>
    <property type="evidence" value="ECO:0007669"/>
    <property type="project" value="TreeGrafter"/>
</dbReference>
<feature type="transmembrane region" description="Helical" evidence="12">
    <location>
        <begin position="362"/>
        <end position="385"/>
    </location>
</feature>
<evidence type="ECO:0000313" key="14">
    <source>
        <dbReference type="Proteomes" id="UP000304148"/>
    </source>
</evidence>
<evidence type="ECO:0000256" key="3">
    <source>
        <dbReference type="ARBA" id="ARBA00022448"/>
    </source>
</evidence>
<sequence length="469" mass="53045">MDQVILARIQFASTTLFHYIFVPMTIGLAFLIAVLETLYVVKDKEIYKQAALFWSKLFLINFAVGVVTGILQEFQFGMNWSNYSRFVGDVFGPSLAIEGLLAFFMESTFIGLWVFGWERLSKRVHLACIWIVSIGTVLSAFWILTANSFMHAPVGYEFNNGRAEMSDFFALITNPQLWLQFPHTLFAAFATGAFFMAGVSAWKLLRGHNPDMFRRSFRVSITVALISSVIVAYIGHAQAQHLLTSQPMKMAAAEALWDTSEDPAPFTLFATINTEKKENSFKIQVPYMLSLLSYNKLSGSVEGINQIQARYEQKYGPGNYIPSVKMTFWSFRMMVAAGGLMCLVGIYGLILSRKKKLEQRPWFLKLMVGMIAFPFLANSAGWLMAEMGRQPWVVFGVMRTEDAISPTVSAEELLFSLIAFTTIYAVLAIIDAVLFVKVIRKDKQLEEPEEEDMKKYDPFDKEVTHAIAK</sequence>
<proteinExistence type="inferred from homology"/>
<keyword evidence="4 12" id="KW-1003">Cell membrane</keyword>
<dbReference type="Pfam" id="PF01654">
    <property type="entry name" value="Cyt_bd_oxida_I"/>
    <property type="match status" value="1"/>
</dbReference>
<dbReference type="AlphaFoldDB" id="A0A383RFV2"/>
<dbReference type="GO" id="GO:0070069">
    <property type="term" value="C:cytochrome complex"/>
    <property type="evidence" value="ECO:0007669"/>
    <property type="project" value="UniProtKB-UniRule"/>
</dbReference>
<keyword evidence="5 12" id="KW-0349">Heme</keyword>
<keyword evidence="13" id="KW-0560">Oxidoreductase</keyword>
<evidence type="ECO:0000256" key="11">
    <source>
        <dbReference type="ARBA" id="ARBA00023136"/>
    </source>
</evidence>
<feature type="transmembrane region" description="Helical" evidence="12">
    <location>
        <begin position="20"/>
        <end position="41"/>
    </location>
</feature>
<keyword evidence="10 12" id="KW-0408">Iron</keyword>
<dbReference type="RefSeq" id="WP_138187213.1">
    <property type="nucleotide sequence ID" value="NZ_LS992241.1"/>
</dbReference>
<dbReference type="InterPro" id="IPR002585">
    <property type="entry name" value="Cyt-d_ubiquinol_oxidase_su_1"/>
</dbReference>
<evidence type="ECO:0000256" key="1">
    <source>
        <dbReference type="ARBA" id="ARBA00004651"/>
    </source>
</evidence>
<comment type="subcellular location">
    <subcellularLocation>
        <location evidence="1">Cell membrane</location>
        <topology evidence="1">Multi-pass membrane protein</topology>
    </subcellularLocation>
</comment>
<evidence type="ECO:0000256" key="10">
    <source>
        <dbReference type="ARBA" id="ARBA00023004"/>
    </source>
</evidence>
<evidence type="ECO:0000256" key="6">
    <source>
        <dbReference type="ARBA" id="ARBA00022692"/>
    </source>
</evidence>
<dbReference type="PIRSF" id="PIRSF006446">
    <property type="entry name" value="Cyt_quinol_oxidase_1"/>
    <property type="match status" value="1"/>
</dbReference>